<gene>
    <name evidence="1" type="ORF">MVI01_67050</name>
    <name evidence="2" type="ORF">SAMN04488504_10996</name>
</gene>
<protein>
    <submittedName>
        <fullName evidence="2">FecR family protein</fullName>
    </submittedName>
</protein>
<keyword evidence="3" id="KW-1185">Reference proteome</keyword>
<dbReference type="AlphaFoldDB" id="A0A511HMV0"/>
<reference evidence="1 4" key="2">
    <citation type="submission" date="2019-07" db="EMBL/GenBank/DDBJ databases">
        <title>Whole genome shotgun sequence of Myxococcus virescens NBRC 100334.</title>
        <authorList>
            <person name="Hosoyama A."/>
            <person name="Uohara A."/>
            <person name="Ohji S."/>
            <person name="Ichikawa N."/>
        </authorList>
    </citation>
    <scope>NUCLEOTIDE SEQUENCE [LARGE SCALE GENOMIC DNA]</scope>
    <source>
        <strain evidence="1 4">NBRC 100334</strain>
    </source>
</reference>
<reference evidence="2 3" key="1">
    <citation type="submission" date="2016-10" db="EMBL/GenBank/DDBJ databases">
        <authorList>
            <person name="Varghese N."/>
            <person name="Submissions S."/>
        </authorList>
    </citation>
    <scope>NUCLEOTIDE SEQUENCE [LARGE SCALE GENOMIC DNA]</scope>
    <source>
        <strain evidence="2 3">DSM 2260</strain>
    </source>
</reference>
<evidence type="ECO:0000313" key="3">
    <source>
        <dbReference type="Proteomes" id="UP000198717"/>
    </source>
</evidence>
<dbReference type="PROSITE" id="PS51257">
    <property type="entry name" value="PROKAR_LIPOPROTEIN"/>
    <property type="match status" value="1"/>
</dbReference>
<accession>A0A511HMV0</accession>
<comment type="caution">
    <text evidence="1">The sequence shown here is derived from an EMBL/GenBank/DDBJ whole genome shotgun (WGS) entry which is preliminary data.</text>
</comment>
<proteinExistence type="predicted"/>
<sequence length="656" mass="68337">MSAPCRWFLVLLLLVAGCDDDAVAPPPGPSAVVDAGAGEVLGRLEGLSGDVRLERGGKRAPAEEGPLYGGDAVETAVGGAATVRFPDGRSVEVGPDARFALGSDSGGIVLQVERGILLSRVPAGATRMGPGSKVALTIRTPFGLTRVGADEPSEVRVQVAEDAGRVEVRLGAIEFVGRDGKTLRASEGDAVEATSGRTELVARGGRVLELAPIPVTVRLASGRAEVRAKGASDWRPVAKQGEVLSPGGSVRTRRGGSAVLALEGSATVASLGSDAELVLTSAEQGGATDEARFDLLRGWLNLQLARGRTSRLVLPGLQVEGGGEARLAVRRTAAGYLVDALTGQVTLVRGAARQALRAGERATVEASSAQAPRVEPLAPAPLALGVVDGAEVFHPGLHEVAITWEGEGEATVEVAEDAAFTRPVLSGTVYRPFINVPAPVRGMLHWRVRRKDGTQVSGSASFAPERAVRSLARVRNVVPEGPEKTTIFYQDKPPAVTFTYASETSAARYRVAVYRAGALDTPVAERTVTEARAALDAGALSEGNYLWSVTPLSATGAQLKGGRMNKLELVYDNSVPVLMVSTPRNGQAAGAKVRAAGVAPVDARLSINGRPVALDGKHRFNTWVEPVGSPPVLVFKMTRPGAPAVHTVRTLKQRGP</sequence>
<dbReference type="Proteomes" id="UP000198717">
    <property type="component" value="Unassembled WGS sequence"/>
</dbReference>
<evidence type="ECO:0000313" key="1">
    <source>
        <dbReference type="EMBL" id="GEL74921.1"/>
    </source>
</evidence>
<dbReference type="RefSeq" id="WP_090491907.1">
    <property type="nucleotide sequence ID" value="NZ_BJVY01000056.1"/>
</dbReference>
<dbReference type="EMBL" id="FNAJ01000009">
    <property type="protein sequence ID" value="SDE61522.1"/>
    <property type="molecule type" value="Genomic_DNA"/>
</dbReference>
<evidence type="ECO:0000313" key="2">
    <source>
        <dbReference type="EMBL" id="SDE61522.1"/>
    </source>
</evidence>
<organism evidence="1 4">
    <name type="scientific">Myxococcus virescens</name>
    <dbReference type="NCBI Taxonomy" id="83456"/>
    <lineage>
        <taxon>Bacteria</taxon>
        <taxon>Pseudomonadati</taxon>
        <taxon>Myxococcota</taxon>
        <taxon>Myxococcia</taxon>
        <taxon>Myxococcales</taxon>
        <taxon>Cystobacterineae</taxon>
        <taxon>Myxococcaceae</taxon>
        <taxon>Myxococcus</taxon>
    </lineage>
</organism>
<dbReference type="Proteomes" id="UP000321224">
    <property type="component" value="Unassembled WGS sequence"/>
</dbReference>
<evidence type="ECO:0000313" key="4">
    <source>
        <dbReference type="Proteomes" id="UP000321224"/>
    </source>
</evidence>
<dbReference type="EMBL" id="BJVY01000056">
    <property type="protein sequence ID" value="GEL74921.1"/>
    <property type="molecule type" value="Genomic_DNA"/>
</dbReference>
<name>A0A511HMV0_9BACT</name>